<dbReference type="PANTHER" id="PTHR10848:SF3">
    <property type="entry name" value="MEIOTIC RECOMBINATION PROTEIN SPO11-1"/>
    <property type="match status" value="1"/>
</dbReference>
<keyword evidence="1" id="KW-0175">Coiled coil</keyword>
<dbReference type="InterPro" id="IPR036078">
    <property type="entry name" value="Spo11/TopoVI_A_sf"/>
</dbReference>
<feature type="domain" description="Topoisomerase 6 subunit A/Spo11 TOPRIM" evidence="2">
    <location>
        <begin position="190"/>
        <end position="356"/>
    </location>
</feature>
<sequence length="371" mass="42180">MMNYEDAPIEDRNRHEVKDLSIEEVQEKLEALKKKLDDGSFSWISLDKSNVTYGECSDGVKRLTVKDTDKRSKPRAEKREKTLSMVDLILGFFQANKRETHLGVFYVGNNTASSLFTQDEEYAILNDICCTIGCTSSSLYIDDASVRGVVGGLLSWVQNGYETDCRSRDDGVAIPSMHSDISLKNCGAKFVLVVENKASFYNLMQDRFYRDYPCIIITGMGKPGVATRRFLKLLSDNFRLPVYGLFDCDPASIKLFSIYTVGSYEEAFDSVNLTCPYMTWLGVWPSDLCALDIPCDDMSPKEIRDMDNLLKEDFVKDNPRLVEELEHMKATEKKGNLEALKEFGPTFLSKCYLPYKFNYLLTAVRRDKCAN</sequence>
<evidence type="ECO:0000313" key="4">
    <source>
        <dbReference type="Proteomes" id="UP000238479"/>
    </source>
</evidence>
<dbReference type="EMBL" id="PDCK01000040">
    <property type="protein sequence ID" value="PRQ46162.1"/>
    <property type="molecule type" value="Genomic_DNA"/>
</dbReference>
<dbReference type="InterPro" id="IPR034136">
    <property type="entry name" value="TOPRIM_Topo6A/Spo11"/>
</dbReference>
<name>A0A2P6RIA0_ROSCH</name>
<dbReference type="Proteomes" id="UP000238479">
    <property type="component" value="Chromosome 2"/>
</dbReference>
<evidence type="ECO:0000256" key="1">
    <source>
        <dbReference type="SAM" id="Coils"/>
    </source>
</evidence>
<dbReference type="GO" id="GO:0006265">
    <property type="term" value="P:DNA topological change"/>
    <property type="evidence" value="ECO:0007669"/>
    <property type="project" value="InterPro"/>
</dbReference>
<keyword evidence="3" id="KW-0413">Isomerase</keyword>
<gene>
    <name evidence="3" type="ORF">RchiOBHm_Chr2g0086091</name>
</gene>
<evidence type="ECO:0000313" key="3">
    <source>
        <dbReference type="EMBL" id="PRQ46162.1"/>
    </source>
</evidence>
<dbReference type="PRINTS" id="PR01550">
    <property type="entry name" value="TOP6AFAMILY"/>
</dbReference>
<dbReference type="GO" id="GO:0003918">
    <property type="term" value="F:DNA topoisomerase type II (double strand cut, ATP-hydrolyzing) activity"/>
    <property type="evidence" value="ECO:0007669"/>
    <property type="project" value="InterPro"/>
</dbReference>
<keyword evidence="4" id="KW-1185">Reference proteome</keyword>
<dbReference type="STRING" id="74649.A0A2P6RIA0"/>
<dbReference type="PANTHER" id="PTHR10848">
    <property type="entry name" value="MEIOTIC RECOMBINATION PROTEIN SPO11"/>
    <property type="match status" value="1"/>
</dbReference>
<dbReference type="GO" id="GO:0003677">
    <property type="term" value="F:DNA binding"/>
    <property type="evidence" value="ECO:0007669"/>
    <property type="project" value="InterPro"/>
</dbReference>
<dbReference type="GO" id="GO:0042138">
    <property type="term" value="P:meiotic DNA double-strand break formation"/>
    <property type="evidence" value="ECO:0007669"/>
    <property type="project" value="TreeGrafter"/>
</dbReference>
<protein>
    <submittedName>
        <fullName evidence="3">Putative DNA topoisomerase (ATP-hydrolyzing)</fullName>
        <ecNumber evidence="3">5.99.1.3</ecNumber>
    </submittedName>
</protein>
<dbReference type="GO" id="GO:0000228">
    <property type="term" value="C:nuclear chromosome"/>
    <property type="evidence" value="ECO:0007669"/>
    <property type="project" value="TreeGrafter"/>
</dbReference>
<dbReference type="AlphaFoldDB" id="A0A2P6RIA0"/>
<dbReference type="GO" id="GO:0000706">
    <property type="term" value="P:meiotic DNA double-strand break processing"/>
    <property type="evidence" value="ECO:0007669"/>
    <property type="project" value="TreeGrafter"/>
</dbReference>
<dbReference type="Gene3D" id="1.10.10.10">
    <property type="entry name" value="Winged helix-like DNA-binding domain superfamily/Winged helix DNA-binding domain"/>
    <property type="match status" value="1"/>
</dbReference>
<organism evidence="3 4">
    <name type="scientific">Rosa chinensis</name>
    <name type="common">China rose</name>
    <dbReference type="NCBI Taxonomy" id="74649"/>
    <lineage>
        <taxon>Eukaryota</taxon>
        <taxon>Viridiplantae</taxon>
        <taxon>Streptophyta</taxon>
        <taxon>Embryophyta</taxon>
        <taxon>Tracheophyta</taxon>
        <taxon>Spermatophyta</taxon>
        <taxon>Magnoliopsida</taxon>
        <taxon>eudicotyledons</taxon>
        <taxon>Gunneridae</taxon>
        <taxon>Pentapetalae</taxon>
        <taxon>rosids</taxon>
        <taxon>fabids</taxon>
        <taxon>Rosales</taxon>
        <taxon>Rosaceae</taxon>
        <taxon>Rosoideae</taxon>
        <taxon>Rosoideae incertae sedis</taxon>
        <taxon>Rosa</taxon>
    </lineage>
</organism>
<feature type="coiled-coil region" evidence="1">
    <location>
        <begin position="15"/>
        <end position="42"/>
    </location>
</feature>
<dbReference type="CDD" id="cd00223">
    <property type="entry name" value="TOPRIM_TopoIIB_SPO"/>
    <property type="match status" value="1"/>
</dbReference>
<evidence type="ECO:0000259" key="2">
    <source>
        <dbReference type="Pfam" id="PF21180"/>
    </source>
</evidence>
<proteinExistence type="predicted"/>
<comment type="caution">
    <text evidence="3">The sequence shown here is derived from an EMBL/GenBank/DDBJ whole genome shotgun (WGS) entry which is preliminary data.</text>
</comment>
<dbReference type="InterPro" id="IPR004085">
    <property type="entry name" value="TopoVI_A"/>
</dbReference>
<dbReference type="SUPFAM" id="SSF56726">
    <property type="entry name" value="DNA topoisomerase IV, alpha subunit"/>
    <property type="match status" value="1"/>
</dbReference>
<dbReference type="InterPro" id="IPR036388">
    <property type="entry name" value="WH-like_DNA-bd_sf"/>
</dbReference>
<dbReference type="Gramene" id="PRQ46162">
    <property type="protein sequence ID" value="PRQ46162"/>
    <property type="gene ID" value="RchiOBHm_Chr2g0086091"/>
</dbReference>
<dbReference type="InterPro" id="IPR002815">
    <property type="entry name" value="Spo11/TopoVI_A"/>
</dbReference>
<dbReference type="PRINTS" id="PR01552">
    <property type="entry name" value="TPISMRASE6A"/>
</dbReference>
<dbReference type="Gene3D" id="3.40.1360.10">
    <property type="match status" value="1"/>
</dbReference>
<dbReference type="Pfam" id="PF21180">
    <property type="entry name" value="TOP6A-Spo11_Toprim"/>
    <property type="match status" value="1"/>
</dbReference>
<dbReference type="GO" id="GO:0007131">
    <property type="term" value="P:reciprocal meiotic recombination"/>
    <property type="evidence" value="ECO:0007669"/>
    <property type="project" value="TreeGrafter"/>
</dbReference>
<dbReference type="EC" id="5.99.1.3" evidence="3"/>
<reference evidence="3 4" key="1">
    <citation type="journal article" date="2018" name="Nat. Genet.">
        <title>The Rosa genome provides new insights in the design of modern roses.</title>
        <authorList>
            <person name="Bendahmane M."/>
        </authorList>
    </citation>
    <scope>NUCLEOTIDE SEQUENCE [LARGE SCALE GENOMIC DNA]</scope>
    <source>
        <strain evidence="4">cv. Old Blush</strain>
    </source>
</reference>
<accession>A0A2P6RIA0</accession>